<feature type="coiled-coil region" evidence="1">
    <location>
        <begin position="175"/>
        <end position="209"/>
    </location>
</feature>
<accession>A0AAW1VZC2</accession>
<organism evidence="2 3">
    <name type="scientific">Rubus argutus</name>
    <name type="common">Southern blackberry</name>
    <dbReference type="NCBI Taxonomy" id="59490"/>
    <lineage>
        <taxon>Eukaryota</taxon>
        <taxon>Viridiplantae</taxon>
        <taxon>Streptophyta</taxon>
        <taxon>Embryophyta</taxon>
        <taxon>Tracheophyta</taxon>
        <taxon>Spermatophyta</taxon>
        <taxon>Magnoliopsida</taxon>
        <taxon>eudicotyledons</taxon>
        <taxon>Gunneridae</taxon>
        <taxon>Pentapetalae</taxon>
        <taxon>rosids</taxon>
        <taxon>fabids</taxon>
        <taxon>Rosales</taxon>
        <taxon>Rosaceae</taxon>
        <taxon>Rosoideae</taxon>
        <taxon>Rosoideae incertae sedis</taxon>
        <taxon>Rubus</taxon>
    </lineage>
</organism>
<dbReference type="EMBL" id="JBEDUW010000007">
    <property type="protein sequence ID" value="KAK9913764.1"/>
    <property type="molecule type" value="Genomic_DNA"/>
</dbReference>
<sequence length="248" mass="27924">MWVWALGLIRAARSGERGGDRWQRIREGIDSVGEGGAWRSTRAEDRGAAPAGFLVRCLGSRGHVVGAREQLRWVCSWGSGEQRLEAEGRPARCGEVVLARARARRWAKLGTGELCRSRPGFGAAKDDLTTEYQALLVEEEQKVELLKLRLKIGKERSLSQTKEIASLRAAQHEQSIEYRKHLMEEKQKNKELSEEVEKLQQLQEVLIASRLKDTKDAELCITDGGHVSRETTKHTKRTGGRNINNFRA</sequence>
<dbReference type="AlphaFoldDB" id="A0AAW1VZC2"/>
<reference evidence="2 3" key="1">
    <citation type="journal article" date="2023" name="G3 (Bethesda)">
        <title>A chromosome-length genome assembly and annotation of blackberry (Rubus argutus, cv. 'Hillquist').</title>
        <authorList>
            <person name="Bruna T."/>
            <person name="Aryal R."/>
            <person name="Dudchenko O."/>
            <person name="Sargent D.J."/>
            <person name="Mead D."/>
            <person name="Buti M."/>
            <person name="Cavallini A."/>
            <person name="Hytonen T."/>
            <person name="Andres J."/>
            <person name="Pham M."/>
            <person name="Weisz D."/>
            <person name="Mascagni F."/>
            <person name="Usai G."/>
            <person name="Natali L."/>
            <person name="Bassil N."/>
            <person name="Fernandez G.E."/>
            <person name="Lomsadze A."/>
            <person name="Armour M."/>
            <person name="Olukolu B."/>
            <person name="Poorten T."/>
            <person name="Britton C."/>
            <person name="Davik J."/>
            <person name="Ashrafi H."/>
            <person name="Aiden E.L."/>
            <person name="Borodovsky M."/>
            <person name="Worthington M."/>
        </authorList>
    </citation>
    <scope>NUCLEOTIDE SEQUENCE [LARGE SCALE GENOMIC DNA]</scope>
    <source>
        <strain evidence="2">PI 553951</strain>
    </source>
</reference>
<gene>
    <name evidence="2" type="ORF">M0R45_037573</name>
</gene>
<keyword evidence="1" id="KW-0175">Coiled coil</keyword>
<dbReference type="PANTHER" id="PTHR35489:SF2">
    <property type="entry name" value="TITAN9"/>
    <property type="match status" value="1"/>
</dbReference>
<evidence type="ECO:0000313" key="2">
    <source>
        <dbReference type="EMBL" id="KAK9913764.1"/>
    </source>
</evidence>
<protein>
    <submittedName>
        <fullName evidence="2">Uncharacterized protein</fullName>
    </submittedName>
</protein>
<dbReference type="PANTHER" id="PTHR35489">
    <property type="entry name" value="TITAN9"/>
    <property type="match status" value="1"/>
</dbReference>
<comment type="caution">
    <text evidence="2">The sequence shown here is derived from an EMBL/GenBank/DDBJ whole genome shotgun (WGS) entry which is preliminary data.</text>
</comment>
<dbReference type="GO" id="GO:0003006">
    <property type="term" value="P:developmental process involved in reproduction"/>
    <property type="evidence" value="ECO:0007669"/>
    <property type="project" value="TreeGrafter"/>
</dbReference>
<keyword evidence="3" id="KW-1185">Reference proteome</keyword>
<name>A0AAW1VZC2_RUBAR</name>
<evidence type="ECO:0000256" key="1">
    <source>
        <dbReference type="SAM" id="Coils"/>
    </source>
</evidence>
<proteinExistence type="predicted"/>
<dbReference type="Proteomes" id="UP001457282">
    <property type="component" value="Unassembled WGS sequence"/>
</dbReference>
<evidence type="ECO:0000313" key="3">
    <source>
        <dbReference type="Proteomes" id="UP001457282"/>
    </source>
</evidence>